<dbReference type="EMBL" id="SDMP01000002">
    <property type="protein sequence ID" value="RYR74129.1"/>
    <property type="molecule type" value="Genomic_DNA"/>
</dbReference>
<sequence length="63" mass="7163">MPKMTNKIKQYNNNRNPFVLYSWSFLEFLFFLNGFDFASSGANVGCEVSELGASEAALKYKIN</sequence>
<dbReference type="AlphaFoldDB" id="A0A445EFP6"/>
<proteinExistence type="predicted"/>
<dbReference type="Proteomes" id="UP000289738">
    <property type="component" value="Chromosome A02"/>
</dbReference>
<evidence type="ECO:0000313" key="2">
    <source>
        <dbReference type="Proteomes" id="UP000289738"/>
    </source>
</evidence>
<gene>
    <name evidence="1" type="ORF">Ahy_A02g008755</name>
</gene>
<comment type="caution">
    <text evidence="1">The sequence shown here is derived from an EMBL/GenBank/DDBJ whole genome shotgun (WGS) entry which is preliminary data.</text>
</comment>
<reference evidence="1 2" key="1">
    <citation type="submission" date="2019-01" db="EMBL/GenBank/DDBJ databases">
        <title>Sequencing of cultivated peanut Arachis hypogaea provides insights into genome evolution and oil improvement.</title>
        <authorList>
            <person name="Chen X."/>
        </authorList>
    </citation>
    <scope>NUCLEOTIDE SEQUENCE [LARGE SCALE GENOMIC DNA]</scope>
    <source>
        <strain evidence="2">cv. Fuhuasheng</strain>
        <tissue evidence="1">Leaves</tissue>
    </source>
</reference>
<organism evidence="1 2">
    <name type="scientific">Arachis hypogaea</name>
    <name type="common">Peanut</name>
    <dbReference type="NCBI Taxonomy" id="3818"/>
    <lineage>
        <taxon>Eukaryota</taxon>
        <taxon>Viridiplantae</taxon>
        <taxon>Streptophyta</taxon>
        <taxon>Embryophyta</taxon>
        <taxon>Tracheophyta</taxon>
        <taxon>Spermatophyta</taxon>
        <taxon>Magnoliopsida</taxon>
        <taxon>eudicotyledons</taxon>
        <taxon>Gunneridae</taxon>
        <taxon>Pentapetalae</taxon>
        <taxon>rosids</taxon>
        <taxon>fabids</taxon>
        <taxon>Fabales</taxon>
        <taxon>Fabaceae</taxon>
        <taxon>Papilionoideae</taxon>
        <taxon>50 kb inversion clade</taxon>
        <taxon>dalbergioids sensu lato</taxon>
        <taxon>Dalbergieae</taxon>
        <taxon>Pterocarpus clade</taxon>
        <taxon>Arachis</taxon>
    </lineage>
</organism>
<protein>
    <submittedName>
        <fullName evidence="1">Uncharacterized protein</fullName>
    </submittedName>
</protein>
<accession>A0A445EFP6</accession>
<name>A0A445EFP6_ARAHY</name>
<keyword evidence="2" id="KW-1185">Reference proteome</keyword>
<evidence type="ECO:0000313" key="1">
    <source>
        <dbReference type="EMBL" id="RYR74129.1"/>
    </source>
</evidence>